<evidence type="ECO:0000313" key="2">
    <source>
        <dbReference type="EMBL" id="KAG5161870.1"/>
    </source>
</evidence>
<name>A0A8H8CEE1_PSICU</name>
<dbReference type="EMBL" id="JAFIQS010000024">
    <property type="protein sequence ID" value="KAG5161870.1"/>
    <property type="molecule type" value="Genomic_DNA"/>
</dbReference>
<reference evidence="2" key="1">
    <citation type="submission" date="2021-02" db="EMBL/GenBank/DDBJ databases">
        <title>Psilocybe cubensis genome.</title>
        <authorList>
            <person name="Mckernan K.J."/>
            <person name="Crawford S."/>
            <person name="Trippe A."/>
            <person name="Kane L.T."/>
            <person name="Mclaughlin S."/>
        </authorList>
    </citation>
    <scope>NUCLEOTIDE SEQUENCE [LARGE SCALE GENOMIC DNA]</scope>
    <source>
        <strain evidence="2">MGC-MH-2018</strain>
    </source>
</reference>
<feature type="compositionally biased region" description="Low complexity" evidence="1">
    <location>
        <begin position="92"/>
        <end position="103"/>
    </location>
</feature>
<sequence>MARSYNTPSTTSNHENSDATLMEFFTNNAAAINAILHQHSSTETFNSSTDDLAWNNAVAALHNITHSRPATPVLLRRMYATSNAFSPQPSESSTVVSPAVSQPASPPPLTVISPAVSQPASPPPLSNTLSLAHNDNNYSDYTQYDDYSSYNNQQSQPNDFRPRSTLIPRVLPPINWPSDLYPPIQPTAELQAQTPFPNMESSPVLQDFQIEVCHRLIDDSVHFATLPFELVMGLIAQLQWLLKCARSSAEQRDLQRLFFLAHAILRNRD</sequence>
<evidence type="ECO:0000313" key="3">
    <source>
        <dbReference type="EMBL" id="KAG5167546.1"/>
    </source>
</evidence>
<protein>
    <submittedName>
        <fullName evidence="2">Uncharacterized protein</fullName>
    </submittedName>
</protein>
<comment type="caution">
    <text evidence="2">The sequence shown here is derived from an EMBL/GenBank/DDBJ whole genome shotgun (WGS) entry which is preliminary data.</text>
</comment>
<feature type="region of interest" description="Disordered" evidence="1">
    <location>
        <begin position="84"/>
        <end position="135"/>
    </location>
</feature>
<dbReference type="EMBL" id="JAFIQS010000007">
    <property type="protein sequence ID" value="KAG5167546.1"/>
    <property type="molecule type" value="Genomic_DNA"/>
</dbReference>
<organism evidence="2">
    <name type="scientific">Psilocybe cubensis</name>
    <name type="common">Psychedelic mushroom</name>
    <name type="synonym">Stropharia cubensis</name>
    <dbReference type="NCBI Taxonomy" id="181762"/>
    <lineage>
        <taxon>Eukaryota</taxon>
        <taxon>Fungi</taxon>
        <taxon>Dikarya</taxon>
        <taxon>Basidiomycota</taxon>
        <taxon>Agaricomycotina</taxon>
        <taxon>Agaricomycetes</taxon>
        <taxon>Agaricomycetidae</taxon>
        <taxon>Agaricales</taxon>
        <taxon>Agaricineae</taxon>
        <taxon>Strophariaceae</taxon>
        <taxon>Psilocybe</taxon>
    </lineage>
</organism>
<evidence type="ECO:0000256" key="1">
    <source>
        <dbReference type="SAM" id="MobiDB-lite"/>
    </source>
</evidence>
<dbReference type="AlphaFoldDB" id="A0A8H8CEE1"/>
<proteinExistence type="predicted"/>
<gene>
    <name evidence="3" type="ORF">JR316_007897</name>
    <name evidence="2" type="ORF">JR316_013282</name>
</gene>
<accession>A0A8H8CEE1</accession>
<feature type="region of interest" description="Disordered" evidence="1">
    <location>
        <begin position="142"/>
        <end position="161"/>
    </location>
</feature>
<feature type="compositionally biased region" description="Low complexity" evidence="1">
    <location>
        <begin position="142"/>
        <end position="152"/>
    </location>
</feature>